<comment type="caution">
    <text evidence="6">The sequence shown here is derived from an EMBL/GenBank/DDBJ whole genome shotgun (WGS) entry which is preliminary data.</text>
</comment>
<evidence type="ECO:0000313" key="6">
    <source>
        <dbReference type="EMBL" id="KAJ6382374.1"/>
    </source>
</evidence>
<evidence type="ECO:0000256" key="4">
    <source>
        <dbReference type="SAM" id="MobiDB-lite"/>
    </source>
</evidence>
<keyword evidence="7" id="KW-1185">Reference proteome</keyword>
<dbReference type="Gene3D" id="2.130.10.10">
    <property type="entry name" value="YVTN repeat-like/Quinoprotein amine dehydrogenase"/>
    <property type="match status" value="2"/>
</dbReference>
<dbReference type="InterPro" id="IPR033010">
    <property type="entry name" value="Cdc20/Fizzy"/>
</dbReference>
<evidence type="ECO:0000259" key="5">
    <source>
        <dbReference type="Pfam" id="PF12894"/>
    </source>
</evidence>
<dbReference type="InterPro" id="IPR015943">
    <property type="entry name" value="WD40/YVTN_repeat-like_dom_sf"/>
</dbReference>
<dbReference type="EMBL" id="JAPFFI010000009">
    <property type="protein sequence ID" value="KAJ6382374.1"/>
    <property type="molecule type" value="Genomic_DNA"/>
</dbReference>
<gene>
    <name evidence="6" type="ORF">OIU77_030929</name>
</gene>
<feature type="region of interest" description="Disordered" evidence="4">
    <location>
        <begin position="149"/>
        <end position="168"/>
    </location>
</feature>
<evidence type="ECO:0000256" key="1">
    <source>
        <dbReference type="ARBA" id="ARBA00022574"/>
    </source>
</evidence>
<keyword evidence="1 3" id="KW-0853">WD repeat</keyword>
<dbReference type="Proteomes" id="UP001141253">
    <property type="component" value="Chromosome 6"/>
</dbReference>
<protein>
    <recommendedName>
        <fullName evidence="5">Anaphase-promoting complex subunit 4-like WD40 domain-containing protein</fullName>
    </recommendedName>
</protein>
<dbReference type="PANTHER" id="PTHR19918">
    <property type="entry name" value="CELL DIVISION CYCLE 20 CDC20 FIZZY -RELATED"/>
    <property type="match status" value="1"/>
</dbReference>
<dbReference type="InterPro" id="IPR001680">
    <property type="entry name" value="WD40_rpt"/>
</dbReference>
<reference evidence="6" key="1">
    <citation type="submission" date="2022-10" db="EMBL/GenBank/DDBJ databases">
        <authorList>
            <person name="Hyden B.L."/>
            <person name="Feng K."/>
            <person name="Yates T."/>
            <person name="Jawdy S."/>
            <person name="Smart L.B."/>
            <person name="Muchero W."/>
        </authorList>
    </citation>
    <scope>NUCLEOTIDE SEQUENCE</scope>
    <source>
        <tissue evidence="6">Shoot tip</tissue>
    </source>
</reference>
<dbReference type="InterPro" id="IPR024977">
    <property type="entry name" value="Apc4-like_WD40_dom"/>
</dbReference>
<reference evidence="6" key="2">
    <citation type="journal article" date="2023" name="Int. J. Mol. Sci.">
        <title>De Novo Assembly and Annotation of 11 Diverse Shrub Willow (Salix) Genomes Reveals Novel Gene Organization in Sex-Linked Regions.</title>
        <authorList>
            <person name="Hyden B."/>
            <person name="Feng K."/>
            <person name="Yates T.B."/>
            <person name="Jawdy S."/>
            <person name="Cereghino C."/>
            <person name="Smart L.B."/>
            <person name="Muchero W."/>
        </authorList>
    </citation>
    <scope>NUCLEOTIDE SEQUENCE</scope>
    <source>
        <tissue evidence="6">Shoot tip</tissue>
    </source>
</reference>
<sequence>MLGKTVFLWNASNGSISEVVTVDEEDGPVKSVSWASEGHYIAVGLNNSDVQIWDSSIYSGILDTGSQVCALEWNKHEQELLSSHGFEENHLILWKYPSMAKMAELSGHTSRVLFMTRGCIDKPRRVHSGNLQQVMKHCMRSWRVFGTPDAKPAPKPNPEPYANVSWIR</sequence>
<keyword evidence="2" id="KW-0677">Repeat</keyword>
<organism evidence="6 7">
    <name type="scientific">Salix suchowensis</name>
    <dbReference type="NCBI Taxonomy" id="1278906"/>
    <lineage>
        <taxon>Eukaryota</taxon>
        <taxon>Viridiplantae</taxon>
        <taxon>Streptophyta</taxon>
        <taxon>Embryophyta</taxon>
        <taxon>Tracheophyta</taxon>
        <taxon>Spermatophyta</taxon>
        <taxon>Magnoliopsida</taxon>
        <taxon>eudicotyledons</taxon>
        <taxon>Gunneridae</taxon>
        <taxon>Pentapetalae</taxon>
        <taxon>rosids</taxon>
        <taxon>fabids</taxon>
        <taxon>Malpighiales</taxon>
        <taxon>Salicaceae</taxon>
        <taxon>Saliceae</taxon>
        <taxon>Salix</taxon>
    </lineage>
</organism>
<name>A0ABQ9BDP5_9ROSI</name>
<evidence type="ECO:0000313" key="7">
    <source>
        <dbReference type="Proteomes" id="UP001141253"/>
    </source>
</evidence>
<accession>A0ABQ9BDP5</accession>
<dbReference type="SUPFAM" id="SSF50978">
    <property type="entry name" value="WD40 repeat-like"/>
    <property type="match status" value="1"/>
</dbReference>
<evidence type="ECO:0000256" key="2">
    <source>
        <dbReference type="ARBA" id="ARBA00022737"/>
    </source>
</evidence>
<feature type="domain" description="Anaphase-promoting complex subunit 4-like WD40" evidence="5">
    <location>
        <begin position="18"/>
        <end position="75"/>
    </location>
</feature>
<feature type="repeat" description="WD" evidence="3">
    <location>
        <begin position="22"/>
        <end position="54"/>
    </location>
</feature>
<evidence type="ECO:0000256" key="3">
    <source>
        <dbReference type="PROSITE-ProRule" id="PRU00221"/>
    </source>
</evidence>
<dbReference type="PROSITE" id="PS50082">
    <property type="entry name" value="WD_REPEATS_2"/>
    <property type="match status" value="1"/>
</dbReference>
<proteinExistence type="predicted"/>
<dbReference type="Pfam" id="PF12894">
    <property type="entry name" value="ANAPC4_WD40"/>
    <property type="match status" value="1"/>
</dbReference>
<dbReference type="InterPro" id="IPR036322">
    <property type="entry name" value="WD40_repeat_dom_sf"/>
</dbReference>
<dbReference type="PANTHER" id="PTHR19918:SF56">
    <property type="entry name" value="ANAPHASE-PROMOTING COMPLEX SUBUNIT 4-LIKE WD40 DOMAIN-CONTAINING PROTEIN"/>
    <property type="match status" value="1"/>
</dbReference>